<organism evidence="1 2">
    <name type="scientific">Cerrena zonata</name>
    <dbReference type="NCBI Taxonomy" id="2478898"/>
    <lineage>
        <taxon>Eukaryota</taxon>
        <taxon>Fungi</taxon>
        <taxon>Dikarya</taxon>
        <taxon>Basidiomycota</taxon>
        <taxon>Agaricomycotina</taxon>
        <taxon>Agaricomycetes</taxon>
        <taxon>Polyporales</taxon>
        <taxon>Cerrenaceae</taxon>
        <taxon>Cerrena</taxon>
    </lineage>
</organism>
<dbReference type="AlphaFoldDB" id="A0AAW0GGW2"/>
<accession>A0AAW0GGW2</accession>
<name>A0AAW0GGW2_9APHY</name>
<reference evidence="1 2" key="1">
    <citation type="submission" date="2022-09" db="EMBL/GenBank/DDBJ databases">
        <authorList>
            <person name="Palmer J.M."/>
        </authorList>
    </citation>
    <scope>NUCLEOTIDE SEQUENCE [LARGE SCALE GENOMIC DNA]</scope>
    <source>
        <strain evidence="1 2">DSM 7382</strain>
    </source>
</reference>
<evidence type="ECO:0000313" key="2">
    <source>
        <dbReference type="Proteomes" id="UP001385951"/>
    </source>
</evidence>
<gene>
    <name evidence="1" type="ORF">QCA50_006080</name>
</gene>
<comment type="caution">
    <text evidence="1">The sequence shown here is derived from an EMBL/GenBank/DDBJ whole genome shotgun (WGS) entry which is preliminary data.</text>
</comment>
<proteinExistence type="predicted"/>
<protein>
    <submittedName>
        <fullName evidence="1">Uncharacterized protein</fullName>
    </submittedName>
</protein>
<dbReference type="EMBL" id="JASBNA010000006">
    <property type="protein sequence ID" value="KAK7690977.1"/>
    <property type="molecule type" value="Genomic_DNA"/>
</dbReference>
<dbReference type="Proteomes" id="UP001385951">
    <property type="component" value="Unassembled WGS sequence"/>
</dbReference>
<evidence type="ECO:0000313" key="1">
    <source>
        <dbReference type="EMBL" id="KAK7690977.1"/>
    </source>
</evidence>
<sequence length="133" mass="14679">MLGTKIIEDYSIIEPVDPGTPVPARGLTVRPSKASGLRIVTAHEMARDQPLRVPHDKHLLHSTSSLMASLITPTSTHTFGVPDPTWKRRPVSSVVSLSLSFEDRESRRISRYSREEGRSQIGSAIMYSGACRP</sequence>
<keyword evidence="2" id="KW-1185">Reference proteome</keyword>